<evidence type="ECO:0000256" key="3">
    <source>
        <dbReference type="ARBA" id="ARBA00022553"/>
    </source>
</evidence>
<dbReference type="EC" id="2.7.13.3" evidence="2"/>
<dbReference type="SMART" id="SM00387">
    <property type="entry name" value="HATPase_c"/>
    <property type="match status" value="1"/>
</dbReference>
<dbReference type="SMART" id="SM00388">
    <property type="entry name" value="HisKA"/>
    <property type="match status" value="1"/>
</dbReference>
<proteinExistence type="predicted"/>
<dbReference type="InterPro" id="IPR036890">
    <property type="entry name" value="HATPase_C_sf"/>
</dbReference>
<dbReference type="PROSITE" id="PS50109">
    <property type="entry name" value="HIS_KIN"/>
    <property type="match status" value="1"/>
</dbReference>
<dbReference type="RefSeq" id="WP_266347127.1">
    <property type="nucleotide sequence ID" value="NZ_JAPKNG010000001.1"/>
</dbReference>
<name>A0ABU0H2C1_9HYPH</name>
<evidence type="ECO:0000256" key="4">
    <source>
        <dbReference type="ARBA" id="ARBA00022679"/>
    </source>
</evidence>
<evidence type="ECO:0000313" key="8">
    <source>
        <dbReference type="EMBL" id="MDQ0436197.1"/>
    </source>
</evidence>
<dbReference type="EMBL" id="JAUSVO010000001">
    <property type="protein sequence ID" value="MDQ0436197.1"/>
    <property type="molecule type" value="Genomic_DNA"/>
</dbReference>
<dbReference type="InterPro" id="IPR050736">
    <property type="entry name" value="Sensor_HK_Regulatory"/>
</dbReference>
<evidence type="ECO:0000256" key="6">
    <source>
        <dbReference type="ARBA" id="ARBA00023012"/>
    </source>
</evidence>
<evidence type="ECO:0000313" key="9">
    <source>
        <dbReference type="Proteomes" id="UP001241603"/>
    </source>
</evidence>
<dbReference type="CDD" id="cd00075">
    <property type="entry name" value="HATPase"/>
    <property type="match status" value="1"/>
</dbReference>
<keyword evidence="9" id="KW-1185">Reference proteome</keyword>
<evidence type="ECO:0000256" key="2">
    <source>
        <dbReference type="ARBA" id="ARBA00012438"/>
    </source>
</evidence>
<dbReference type="SUPFAM" id="SSF55874">
    <property type="entry name" value="ATPase domain of HSP90 chaperone/DNA topoisomerase II/histidine kinase"/>
    <property type="match status" value="1"/>
</dbReference>
<reference evidence="8 9" key="1">
    <citation type="submission" date="2023-07" db="EMBL/GenBank/DDBJ databases">
        <title>Genomic Encyclopedia of Type Strains, Phase IV (KMG-IV): sequencing the most valuable type-strain genomes for metagenomic binning, comparative biology and taxonomic classification.</title>
        <authorList>
            <person name="Goeker M."/>
        </authorList>
    </citation>
    <scope>NUCLEOTIDE SEQUENCE [LARGE SCALE GENOMIC DNA]</scope>
    <source>
        <strain evidence="8 9">B6-8</strain>
    </source>
</reference>
<evidence type="ECO:0000259" key="7">
    <source>
        <dbReference type="PROSITE" id="PS50109"/>
    </source>
</evidence>
<dbReference type="SMART" id="SM00065">
    <property type="entry name" value="GAF"/>
    <property type="match status" value="1"/>
</dbReference>
<dbReference type="Pfam" id="PF02518">
    <property type="entry name" value="HATPase_c"/>
    <property type="match status" value="1"/>
</dbReference>
<dbReference type="Gene3D" id="1.10.287.130">
    <property type="match status" value="1"/>
</dbReference>
<accession>A0ABU0H2C1</accession>
<dbReference type="GO" id="GO:0016301">
    <property type="term" value="F:kinase activity"/>
    <property type="evidence" value="ECO:0007669"/>
    <property type="project" value="UniProtKB-KW"/>
</dbReference>
<dbReference type="Pfam" id="PF00512">
    <property type="entry name" value="HisKA"/>
    <property type="match status" value="1"/>
</dbReference>
<protein>
    <recommendedName>
        <fullName evidence="2">histidine kinase</fullName>
        <ecNumber evidence="2">2.7.13.3</ecNumber>
    </recommendedName>
</protein>
<dbReference type="InterPro" id="IPR005467">
    <property type="entry name" value="His_kinase_dom"/>
</dbReference>
<dbReference type="CDD" id="cd00082">
    <property type="entry name" value="HisKA"/>
    <property type="match status" value="1"/>
</dbReference>
<gene>
    <name evidence="8" type="ORF">QO014_000567</name>
</gene>
<feature type="domain" description="Histidine kinase" evidence="7">
    <location>
        <begin position="181"/>
        <end position="393"/>
    </location>
</feature>
<dbReference type="SUPFAM" id="SSF55781">
    <property type="entry name" value="GAF domain-like"/>
    <property type="match status" value="1"/>
</dbReference>
<dbReference type="PRINTS" id="PR00344">
    <property type="entry name" value="BCTRLSENSOR"/>
</dbReference>
<dbReference type="Gene3D" id="3.30.450.40">
    <property type="match status" value="1"/>
</dbReference>
<evidence type="ECO:0000256" key="1">
    <source>
        <dbReference type="ARBA" id="ARBA00000085"/>
    </source>
</evidence>
<sequence>MPSEDFSADIAAVASIAVVPTLLDVVCRATGMGFAAITRVTEDRWIACSVKDDIAFGLVPGGELDVRTTLCREVRGTGEAVVIDHVATDPVYCSHPTPRLYGLQSYVSMPIVLPDGRFFGTLCAIDPRPAKVSSPEIVGMFKLFAELIAYHLDAIERLAASNALVEAERRNAELREQFIAVLGHDLRSPLAAIDAGTRMLMKNPPQEKVDTILGLMKATVGRMSGLIDNVLDLARGRLAGGIIVQRTVNTDLPAVLGQVVDELRAGHPDREIHAEFAIERPVSNDPARLAQLFANLLANALTHGDAGAPVRVRAATIADDFELAVINVGEPIPPAAMERLFQPFFRSEIRRNLQGLGLGLYIASEIAKAHGGVLDVVSDSERTEFRLRMPIEHPRQPAP</sequence>
<dbReference type="InterPro" id="IPR029016">
    <property type="entry name" value="GAF-like_dom_sf"/>
</dbReference>
<dbReference type="Pfam" id="PF01590">
    <property type="entry name" value="GAF"/>
    <property type="match status" value="1"/>
</dbReference>
<dbReference type="PANTHER" id="PTHR43711">
    <property type="entry name" value="TWO-COMPONENT HISTIDINE KINASE"/>
    <property type="match status" value="1"/>
</dbReference>
<dbReference type="InterPro" id="IPR003661">
    <property type="entry name" value="HisK_dim/P_dom"/>
</dbReference>
<keyword evidence="4" id="KW-0808">Transferase</keyword>
<keyword evidence="5 8" id="KW-0418">Kinase</keyword>
<dbReference type="PANTHER" id="PTHR43711:SF1">
    <property type="entry name" value="HISTIDINE KINASE 1"/>
    <property type="match status" value="1"/>
</dbReference>
<comment type="catalytic activity">
    <reaction evidence="1">
        <text>ATP + protein L-histidine = ADP + protein N-phospho-L-histidine.</text>
        <dbReference type="EC" id="2.7.13.3"/>
    </reaction>
</comment>
<comment type="caution">
    <text evidence="8">The sequence shown here is derived from an EMBL/GenBank/DDBJ whole genome shotgun (WGS) entry which is preliminary data.</text>
</comment>
<dbReference type="InterPro" id="IPR004358">
    <property type="entry name" value="Sig_transdc_His_kin-like_C"/>
</dbReference>
<organism evidence="8 9">
    <name type="scientific">Kaistia dalseonensis</name>
    <dbReference type="NCBI Taxonomy" id="410840"/>
    <lineage>
        <taxon>Bacteria</taxon>
        <taxon>Pseudomonadati</taxon>
        <taxon>Pseudomonadota</taxon>
        <taxon>Alphaproteobacteria</taxon>
        <taxon>Hyphomicrobiales</taxon>
        <taxon>Kaistiaceae</taxon>
        <taxon>Kaistia</taxon>
    </lineage>
</organism>
<dbReference type="Proteomes" id="UP001241603">
    <property type="component" value="Unassembled WGS sequence"/>
</dbReference>
<dbReference type="Gene3D" id="3.30.565.10">
    <property type="entry name" value="Histidine kinase-like ATPase, C-terminal domain"/>
    <property type="match status" value="1"/>
</dbReference>
<dbReference type="InterPro" id="IPR003018">
    <property type="entry name" value="GAF"/>
</dbReference>
<dbReference type="SUPFAM" id="SSF47384">
    <property type="entry name" value="Homodimeric domain of signal transducing histidine kinase"/>
    <property type="match status" value="1"/>
</dbReference>
<dbReference type="InterPro" id="IPR036097">
    <property type="entry name" value="HisK_dim/P_sf"/>
</dbReference>
<dbReference type="InterPro" id="IPR003594">
    <property type="entry name" value="HATPase_dom"/>
</dbReference>
<evidence type="ECO:0000256" key="5">
    <source>
        <dbReference type="ARBA" id="ARBA00022777"/>
    </source>
</evidence>
<keyword evidence="6" id="KW-0902">Two-component regulatory system</keyword>
<keyword evidence="3" id="KW-0597">Phosphoprotein</keyword>